<keyword evidence="1" id="KW-1133">Transmembrane helix</keyword>
<organism evidence="2 3">
    <name type="scientific">Actinoallomurus liliacearum</name>
    <dbReference type="NCBI Taxonomy" id="1080073"/>
    <lineage>
        <taxon>Bacteria</taxon>
        <taxon>Bacillati</taxon>
        <taxon>Actinomycetota</taxon>
        <taxon>Actinomycetes</taxon>
        <taxon>Streptosporangiales</taxon>
        <taxon>Thermomonosporaceae</taxon>
        <taxon>Actinoallomurus</taxon>
    </lineage>
</organism>
<evidence type="ECO:0000313" key="3">
    <source>
        <dbReference type="Proteomes" id="UP001500212"/>
    </source>
</evidence>
<accession>A0ABP8TCX5</accession>
<evidence type="ECO:0000313" key="2">
    <source>
        <dbReference type="EMBL" id="GAA4602608.1"/>
    </source>
</evidence>
<keyword evidence="1" id="KW-0472">Membrane</keyword>
<dbReference type="Proteomes" id="UP001500212">
    <property type="component" value="Unassembled WGS sequence"/>
</dbReference>
<dbReference type="EMBL" id="BAABHJ010000002">
    <property type="protein sequence ID" value="GAA4602608.1"/>
    <property type="molecule type" value="Genomic_DNA"/>
</dbReference>
<keyword evidence="1" id="KW-0812">Transmembrane</keyword>
<sequence>MTPAHLYAAITLVVVGFVMLVTHEVADHWVQTSWQADKKGLHGTEKWTGRRACAQHVASYTFCTALAVGVMWWCFGLHISWTGFILGQAVSAITHYWADRRSTLQWLAGKFGSGGFYLLGAPRQGEDEDGKLKLDKNGVPYDDNETLGTGAYALDQSYHKLWILIAAVITALV</sequence>
<keyword evidence="3" id="KW-1185">Reference proteome</keyword>
<comment type="caution">
    <text evidence="2">The sequence shown here is derived from an EMBL/GenBank/DDBJ whole genome shotgun (WGS) entry which is preliminary data.</text>
</comment>
<gene>
    <name evidence="2" type="ORF">GCM10023195_08160</name>
</gene>
<reference evidence="3" key="1">
    <citation type="journal article" date="2019" name="Int. J. Syst. Evol. Microbiol.">
        <title>The Global Catalogue of Microorganisms (GCM) 10K type strain sequencing project: providing services to taxonomists for standard genome sequencing and annotation.</title>
        <authorList>
            <consortium name="The Broad Institute Genomics Platform"/>
            <consortium name="The Broad Institute Genome Sequencing Center for Infectious Disease"/>
            <person name="Wu L."/>
            <person name="Ma J."/>
        </authorList>
    </citation>
    <scope>NUCLEOTIDE SEQUENCE [LARGE SCALE GENOMIC DNA]</scope>
    <source>
        <strain evidence="3">JCM 17938</strain>
    </source>
</reference>
<evidence type="ECO:0000256" key="1">
    <source>
        <dbReference type="SAM" id="Phobius"/>
    </source>
</evidence>
<protein>
    <recommendedName>
        <fullName evidence="4">DUF3307 domain-containing protein</fullName>
    </recommendedName>
</protein>
<evidence type="ECO:0008006" key="4">
    <source>
        <dbReference type="Google" id="ProtNLM"/>
    </source>
</evidence>
<name>A0ABP8TCX5_9ACTN</name>
<proteinExistence type="predicted"/>
<feature type="transmembrane region" description="Helical" evidence="1">
    <location>
        <begin position="6"/>
        <end position="26"/>
    </location>
</feature>
<dbReference type="RefSeq" id="WP_345348398.1">
    <property type="nucleotide sequence ID" value="NZ_BAABHJ010000002.1"/>
</dbReference>
<feature type="transmembrane region" description="Helical" evidence="1">
    <location>
        <begin position="57"/>
        <end position="73"/>
    </location>
</feature>